<dbReference type="PANTHER" id="PTHR42773">
    <property type="entry name" value="METALLO-BETA-LACTAMASE-RELATED"/>
    <property type="match status" value="1"/>
</dbReference>
<dbReference type="SMART" id="SM00849">
    <property type="entry name" value="Lactamase_B"/>
    <property type="match status" value="1"/>
</dbReference>
<dbReference type="RefSeq" id="WP_138236368.1">
    <property type="nucleotide sequence ID" value="NZ_CP185860.1"/>
</dbReference>
<dbReference type="Gene3D" id="3.60.15.10">
    <property type="entry name" value="Ribonuclease Z/Hydroxyacylglutathione hydrolase-like"/>
    <property type="match status" value="1"/>
</dbReference>
<dbReference type="Proteomes" id="UP000306791">
    <property type="component" value="Unassembled WGS sequence"/>
</dbReference>
<feature type="domain" description="Metallo-beta-lactamase" evidence="1">
    <location>
        <begin position="21"/>
        <end position="185"/>
    </location>
</feature>
<evidence type="ECO:0000313" key="3">
    <source>
        <dbReference type="Proteomes" id="UP000306791"/>
    </source>
</evidence>
<organism evidence="2 3">
    <name type="scientific">Microbulbifer harenosus</name>
    <dbReference type="NCBI Taxonomy" id="2576840"/>
    <lineage>
        <taxon>Bacteria</taxon>
        <taxon>Pseudomonadati</taxon>
        <taxon>Pseudomonadota</taxon>
        <taxon>Gammaproteobacteria</taxon>
        <taxon>Cellvibrionales</taxon>
        <taxon>Microbulbiferaceae</taxon>
        <taxon>Microbulbifer</taxon>
    </lineage>
</organism>
<evidence type="ECO:0000259" key="1">
    <source>
        <dbReference type="SMART" id="SM00849"/>
    </source>
</evidence>
<dbReference type="SUPFAM" id="SSF56281">
    <property type="entry name" value="Metallo-hydrolase/oxidoreductase"/>
    <property type="match status" value="1"/>
</dbReference>
<dbReference type="PANTHER" id="PTHR42773:SF1">
    <property type="entry name" value="METALLO-BETA-LACTAMASE FAMILY PROTEIN"/>
    <property type="match status" value="1"/>
</dbReference>
<evidence type="ECO:0000313" key="2">
    <source>
        <dbReference type="EMBL" id="TLM76483.1"/>
    </source>
</evidence>
<reference evidence="2 3" key="1">
    <citation type="submission" date="2019-05" db="EMBL/GenBank/DDBJ databases">
        <title>Microbulbifer harenosus sp. nov., an alginate-degrading bacterium isolated from coastal sand.</title>
        <authorList>
            <person name="Huang H."/>
            <person name="Mo K."/>
            <person name="Bao S."/>
        </authorList>
    </citation>
    <scope>NUCLEOTIDE SEQUENCE [LARGE SCALE GENOMIC DNA]</scope>
    <source>
        <strain evidence="2 3">HB161719</strain>
    </source>
</reference>
<comment type="caution">
    <text evidence="2">The sequence shown here is derived from an EMBL/GenBank/DDBJ whole genome shotgun (WGS) entry which is preliminary data.</text>
</comment>
<sequence>MKQVQSDIWETEMQSPFPGLKTHAYLWVREGGNVLFYNTGHSHEIARLEEFGGVERQYLSHQDELGETLNEIAGRYGSVLYGHRAELEAYAKVRTPDHLLDRREIHTGGIEVIPTPGHSPGSTCFQVDSPTGKKYLFTGDTLFLDRKYRWTAGFIPGVHDESVRPALASSLRILRVLNPDVVFGSAFSGDFGFEEIPSGSWSEKVDAALDRLLAGSTAGRRVDRSQF</sequence>
<name>A0ABY2UG54_9GAMM</name>
<dbReference type="InterPro" id="IPR036866">
    <property type="entry name" value="RibonucZ/Hydroxyglut_hydro"/>
</dbReference>
<accession>A0ABY2UG54</accession>
<dbReference type="EMBL" id="VANI01000014">
    <property type="protein sequence ID" value="TLM76483.1"/>
    <property type="molecule type" value="Genomic_DNA"/>
</dbReference>
<protein>
    <submittedName>
        <fullName evidence="2">MBL fold metallo-hydrolase</fullName>
    </submittedName>
</protein>
<gene>
    <name evidence="2" type="ORF">FDY93_13135</name>
</gene>
<proteinExistence type="predicted"/>
<dbReference type="Pfam" id="PF00753">
    <property type="entry name" value="Lactamase_B"/>
    <property type="match status" value="1"/>
</dbReference>
<dbReference type="InterPro" id="IPR001279">
    <property type="entry name" value="Metallo-B-lactamas"/>
</dbReference>
<keyword evidence="3" id="KW-1185">Reference proteome</keyword>